<evidence type="ECO:0000313" key="3">
    <source>
        <dbReference type="Proteomes" id="UP001498469"/>
    </source>
</evidence>
<dbReference type="Proteomes" id="UP001498469">
    <property type="component" value="Unassembled WGS sequence"/>
</dbReference>
<name>A0ABU7UHF9_9CLOT</name>
<dbReference type="RefSeq" id="WP_216247419.1">
    <property type="nucleotide sequence ID" value="NZ_JAZHFS010000001.1"/>
</dbReference>
<keyword evidence="3" id="KW-1185">Reference proteome</keyword>
<evidence type="ECO:0008006" key="4">
    <source>
        <dbReference type="Google" id="ProtNLM"/>
    </source>
</evidence>
<proteinExistence type="predicted"/>
<keyword evidence="1" id="KW-1133">Transmembrane helix</keyword>
<reference evidence="2 3" key="1">
    <citation type="submission" date="2023-11" db="EMBL/GenBank/DDBJ databases">
        <title>Draft genome sequence of a psychrophilic Clostridium strain from permafrost water brine.</title>
        <authorList>
            <person name="Shcherbakova V.A."/>
            <person name="Trubitsyn V.E."/>
            <person name="Zakharyuk A.G."/>
        </authorList>
    </citation>
    <scope>NUCLEOTIDE SEQUENCE [LARGE SCALE GENOMIC DNA]</scope>
    <source>
        <strain evidence="2 3">14F</strain>
    </source>
</reference>
<organism evidence="2 3">
    <name type="scientific">Clostridium frigoriphilum</name>
    <dbReference type="NCBI Taxonomy" id="443253"/>
    <lineage>
        <taxon>Bacteria</taxon>
        <taxon>Bacillati</taxon>
        <taxon>Bacillota</taxon>
        <taxon>Clostridia</taxon>
        <taxon>Eubacteriales</taxon>
        <taxon>Clostridiaceae</taxon>
        <taxon>Clostridium</taxon>
    </lineage>
</organism>
<evidence type="ECO:0000313" key="2">
    <source>
        <dbReference type="EMBL" id="MEF2110837.1"/>
    </source>
</evidence>
<sequence length="432" mass="48843">MKKTIGFIIILALMAFALFSLRSSFKEYRVTGKEGSIKTQILYKGLSNSVDFTKDNEGNYYIAFKDRIEYIDKSGKAYNIFVNKKLNITSLDYNNKILYYASGTNVYSYNLISKESKEIIKNIPNYGDYNNSLVRINGDYLFVTIGSATNSGVVGLDNKWLDNYPQNHDITPKSITIRGMNFGGRKTGAFVPYQTRNIKGQIITQHVIGNSSVIIYNLKTGAQGNFAWGIRNMMGIDFNSEGKVLVTVGGMEERGLRTVKGDSDYIYQIKKNSWYGFPDYSGGDPISSPKFRDSFNKTIPAILDNHPTINPPAPIYQHKSVGSLISLAIDRSGKLGDKDCIYFYEKNDNSIYSLNKNSALKEKANFEEDAYISSMKFFDNLIILDSKNGYLISMEKDQYNNTNIGMHRFYYFLLTIVITLIVGILVGLRKKD</sequence>
<accession>A0ABU7UHF9</accession>
<keyword evidence="1" id="KW-0472">Membrane</keyword>
<comment type="caution">
    <text evidence="2">The sequence shown here is derived from an EMBL/GenBank/DDBJ whole genome shotgun (WGS) entry which is preliminary data.</text>
</comment>
<feature type="transmembrane region" description="Helical" evidence="1">
    <location>
        <begin position="409"/>
        <end position="428"/>
    </location>
</feature>
<dbReference type="EMBL" id="JAZHFS010000001">
    <property type="protein sequence ID" value="MEF2110837.1"/>
    <property type="molecule type" value="Genomic_DNA"/>
</dbReference>
<protein>
    <recommendedName>
        <fullName evidence="4">Glucose / Sorbosone dehydrogenase</fullName>
    </recommendedName>
</protein>
<evidence type="ECO:0000256" key="1">
    <source>
        <dbReference type="SAM" id="Phobius"/>
    </source>
</evidence>
<keyword evidence="1" id="KW-0812">Transmembrane</keyword>
<gene>
    <name evidence="2" type="ORF">SJI18_00780</name>
</gene>